<dbReference type="EMBL" id="FNXT01001257">
    <property type="protein sequence ID" value="SZX76414.1"/>
    <property type="molecule type" value="Genomic_DNA"/>
</dbReference>
<dbReference type="CDD" id="cd17370">
    <property type="entry name" value="MFS_MJ1317_like"/>
    <property type="match status" value="1"/>
</dbReference>
<gene>
    <name evidence="5" type="ORF">BQ4739_LOCUS16801</name>
</gene>
<dbReference type="PANTHER" id="PTHR23518:SF2">
    <property type="entry name" value="MAJOR FACILITATOR SUPERFAMILY TRANSPORTER"/>
    <property type="match status" value="1"/>
</dbReference>
<dbReference type="Gene3D" id="1.20.1250.20">
    <property type="entry name" value="MFS general substrate transporter like domains"/>
    <property type="match status" value="1"/>
</dbReference>
<dbReference type="Pfam" id="PF07690">
    <property type="entry name" value="MFS_1"/>
    <property type="match status" value="1"/>
</dbReference>
<feature type="compositionally biased region" description="Low complexity" evidence="2">
    <location>
        <begin position="156"/>
        <end position="182"/>
    </location>
</feature>
<proteinExistence type="predicted"/>
<evidence type="ECO:0000313" key="6">
    <source>
        <dbReference type="Proteomes" id="UP000256970"/>
    </source>
</evidence>
<feature type="transmembrane region" description="Helical" evidence="3">
    <location>
        <begin position="514"/>
        <end position="531"/>
    </location>
</feature>
<dbReference type="InterPro" id="IPR011701">
    <property type="entry name" value="MFS"/>
</dbReference>
<name>A0A383WH25_TETOB</name>
<feature type="transmembrane region" description="Helical" evidence="3">
    <location>
        <begin position="280"/>
        <end position="299"/>
    </location>
</feature>
<feature type="region of interest" description="Disordered" evidence="2">
    <location>
        <begin position="100"/>
        <end position="135"/>
    </location>
</feature>
<feature type="compositionally biased region" description="Low complexity" evidence="2">
    <location>
        <begin position="402"/>
        <end position="425"/>
    </location>
</feature>
<dbReference type="AlphaFoldDB" id="A0A383WH25"/>
<reference evidence="5 6" key="1">
    <citation type="submission" date="2016-10" db="EMBL/GenBank/DDBJ databases">
        <authorList>
            <person name="Cai Z."/>
        </authorList>
    </citation>
    <scope>NUCLEOTIDE SEQUENCE [LARGE SCALE GENOMIC DNA]</scope>
</reference>
<keyword evidence="3" id="KW-1133">Transmembrane helix</keyword>
<feature type="region of interest" description="Disordered" evidence="2">
    <location>
        <begin position="150"/>
        <end position="182"/>
    </location>
</feature>
<accession>A0A383WH25</accession>
<feature type="compositionally biased region" description="Low complexity" evidence="2">
    <location>
        <begin position="435"/>
        <end position="454"/>
    </location>
</feature>
<feature type="transmembrane region" description="Helical" evidence="3">
    <location>
        <begin position="543"/>
        <end position="560"/>
    </location>
</feature>
<keyword evidence="3" id="KW-0812">Transmembrane</keyword>
<protein>
    <recommendedName>
        <fullName evidence="4">Major facilitator superfamily (MFS) profile domain-containing protein</fullName>
    </recommendedName>
</protein>
<feature type="region of interest" description="Disordered" evidence="2">
    <location>
        <begin position="29"/>
        <end position="65"/>
    </location>
</feature>
<feature type="compositionally biased region" description="Low complexity" evidence="2">
    <location>
        <begin position="103"/>
        <end position="116"/>
    </location>
</feature>
<keyword evidence="3" id="KW-0472">Membrane</keyword>
<keyword evidence="6" id="KW-1185">Reference proteome</keyword>
<feature type="transmembrane region" description="Helical" evidence="3">
    <location>
        <begin position="566"/>
        <end position="591"/>
    </location>
</feature>
<feature type="transmembrane region" description="Helical" evidence="3">
    <location>
        <begin position="631"/>
        <end position="652"/>
    </location>
</feature>
<dbReference type="InterPro" id="IPR020846">
    <property type="entry name" value="MFS_dom"/>
</dbReference>
<dbReference type="Proteomes" id="UP000256970">
    <property type="component" value="Unassembled WGS sequence"/>
</dbReference>
<evidence type="ECO:0000313" key="5">
    <source>
        <dbReference type="EMBL" id="SZX76414.1"/>
    </source>
</evidence>
<feature type="region of interest" description="Disordered" evidence="2">
    <location>
        <begin position="402"/>
        <end position="454"/>
    </location>
</feature>
<dbReference type="PROSITE" id="PS50850">
    <property type="entry name" value="MFS"/>
    <property type="match status" value="1"/>
</dbReference>
<evidence type="ECO:0000256" key="1">
    <source>
        <dbReference type="ARBA" id="ARBA00004141"/>
    </source>
</evidence>
<dbReference type="InterPro" id="IPR036259">
    <property type="entry name" value="MFS_trans_sf"/>
</dbReference>
<dbReference type="PANTHER" id="PTHR23518">
    <property type="entry name" value="C-METHYLTRANSFERASE"/>
    <property type="match status" value="1"/>
</dbReference>
<feature type="domain" description="Major facilitator superfamily (MFS) profile" evidence="4">
    <location>
        <begin position="214"/>
        <end position="656"/>
    </location>
</feature>
<dbReference type="STRING" id="3088.A0A383WH25"/>
<evidence type="ECO:0000259" key="4">
    <source>
        <dbReference type="PROSITE" id="PS50850"/>
    </source>
</evidence>
<feature type="transmembrane region" description="Helical" evidence="3">
    <location>
        <begin position="603"/>
        <end position="625"/>
    </location>
</feature>
<feature type="transmembrane region" description="Helical" evidence="3">
    <location>
        <begin position="250"/>
        <end position="268"/>
    </location>
</feature>
<evidence type="ECO:0000256" key="3">
    <source>
        <dbReference type="SAM" id="Phobius"/>
    </source>
</evidence>
<organism evidence="5 6">
    <name type="scientific">Tetradesmus obliquus</name>
    <name type="common">Green alga</name>
    <name type="synonym">Acutodesmus obliquus</name>
    <dbReference type="NCBI Taxonomy" id="3088"/>
    <lineage>
        <taxon>Eukaryota</taxon>
        <taxon>Viridiplantae</taxon>
        <taxon>Chlorophyta</taxon>
        <taxon>core chlorophytes</taxon>
        <taxon>Chlorophyceae</taxon>
        <taxon>CS clade</taxon>
        <taxon>Sphaeropleales</taxon>
        <taxon>Scenedesmaceae</taxon>
        <taxon>Tetradesmus</taxon>
    </lineage>
</organism>
<dbReference type="GO" id="GO:0022857">
    <property type="term" value="F:transmembrane transporter activity"/>
    <property type="evidence" value="ECO:0007669"/>
    <property type="project" value="InterPro"/>
</dbReference>
<evidence type="ECO:0000256" key="2">
    <source>
        <dbReference type="SAM" id="MobiDB-lite"/>
    </source>
</evidence>
<comment type="subcellular location">
    <subcellularLocation>
        <location evidence="1">Membrane</location>
        <topology evidence="1">Multi-pass membrane protein</topology>
    </subcellularLocation>
</comment>
<dbReference type="SUPFAM" id="SSF103473">
    <property type="entry name" value="MFS general substrate transporter"/>
    <property type="match status" value="1"/>
</dbReference>
<feature type="transmembrane region" description="Helical" evidence="3">
    <location>
        <begin position="371"/>
        <end position="393"/>
    </location>
</feature>
<feature type="transmembrane region" description="Helical" evidence="3">
    <location>
        <begin position="214"/>
        <end position="238"/>
    </location>
</feature>
<sequence>MLSDTLLDSFRPTTHLRRTGLTARVAQFRPVTGSGDPSDLEIGSFSSIDPQTLGSSSSPVDAAAAGLHGAGQAEALSSADRVAQVVQQELARRQLEELYSAEHQQQQHHSSTPQQQQRRHHLQDELPSRDYSSPADDELLPLLAEAAAHPISSHDQQQQQHHAVQVTPQEQQQQQQLQHGSQAAAAAATAGAAVAAPADAAGPAMMSGGIPRSIFVLSMVSMALTSASCVFNTLLPIYMVTELKMTMRTMGMFEGMLEAFSYVVRMFSGVISDRMTSRKAAITAGFVMGAAAKFGMSFATSTVQLFMTKAVDRLGNGVQAAPRDALIGDLSPSTSRSACFGFAQSMRKWGSFMGAGLAFALMKASDNNYRAIFLLASAVSALSTIAFVTLVPAHANTNSSSSKAAAAAAAAARTSQQEQQQQQQQHPLRQRQPHALSAAAAPSSSTAEPSSSSSASGLQQWMETAAQFMRDVRSMGVDFYRTLSVIALYGLGHINESLLEARAIEVGFGKAESTLVVALLCFSVFLCAYPLGKLDDKYGHATTFALGMAALVAGDLVLLFSGQWPWAVFVACGFWGAHWAVVQGPMLSAVVGMAPPHLKGTAFGIFYTMMALVAMAANTMFGSIWHAHSATAAFALSACIIAVTMLLTPLLLPESAKRGRHVAAAAAKGSGGAGSGGLKPAAA</sequence>
<feature type="compositionally biased region" description="Polar residues" evidence="2">
    <location>
        <begin position="44"/>
        <end position="59"/>
    </location>
</feature>
<dbReference type="GO" id="GO:0016020">
    <property type="term" value="C:membrane"/>
    <property type="evidence" value="ECO:0007669"/>
    <property type="project" value="UniProtKB-SubCell"/>
</dbReference>